<gene>
    <name evidence="2" type="ORF">D0U04_24600</name>
    <name evidence="1" type="ORF">DJ93_3815</name>
</gene>
<protein>
    <submittedName>
        <fullName evidence="2">Histidine phosphatase family protein</fullName>
    </submittedName>
    <submittedName>
        <fullName evidence="1">Putative phosphoglycerate mutase</fullName>
    </submittedName>
</protein>
<evidence type="ECO:0000313" key="4">
    <source>
        <dbReference type="Proteomes" id="UP000264294"/>
    </source>
</evidence>
<dbReference type="Proteomes" id="UP000264294">
    <property type="component" value="Unassembled WGS sequence"/>
</dbReference>
<dbReference type="RefSeq" id="WP_042982659.1">
    <property type="nucleotide sequence ID" value="NZ_JMQC01000008.1"/>
</dbReference>
<evidence type="ECO:0000313" key="1">
    <source>
        <dbReference type="EMBL" id="KFN03952.1"/>
    </source>
</evidence>
<dbReference type="SUPFAM" id="SSF53254">
    <property type="entry name" value="Phosphoglycerate mutase-like"/>
    <property type="match status" value="1"/>
</dbReference>
<dbReference type="PATRIC" id="fig|1405.8.peg.3924"/>
<organism evidence="1 3">
    <name type="scientific">Bacillus clarus</name>
    <dbReference type="NCBI Taxonomy" id="2338372"/>
    <lineage>
        <taxon>Bacteria</taxon>
        <taxon>Bacillati</taxon>
        <taxon>Bacillota</taxon>
        <taxon>Bacilli</taxon>
        <taxon>Bacillales</taxon>
        <taxon>Bacillaceae</taxon>
        <taxon>Bacillus</taxon>
        <taxon>Bacillus cereus group</taxon>
    </lineage>
</organism>
<proteinExistence type="predicted"/>
<dbReference type="InterPro" id="IPR029033">
    <property type="entry name" value="His_PPase_superfam"/>
</dbReference>
<evidence type="ECO:0000313" key="2">
    <source>
        <dbReference type="EMBL" id="RFT63551.1"/>
    </source>
</evidence>
<evidence type="ECO:0000313" key="3">
    <source>
        <dbReference type="Proteomes" id="UP000029389"/>
    </source>
</evidence>
<accession>A0A090YZZ3</accession>
<dbReference type="EMBL" id="JMQC01000008">
    <property type="protein sequence ID" value="KFN03952.1"/>
    <property type="molecule type" value="Genomic_DNA"/>
</dbReference>
<dbReference type="AlphaFoldDB" id="A0A090YZZ3"/>
<name>A0A090YZZ3_9BACI</name>
<reference evidence="1 3" key="1">
    <citation type="submission" date="2014-04" db="EMBL/GenBank/DDBJ databases">
        <authorList>
            <person name="Bishop-Lilly K.A."/>
            <person name="Broomall S.M."/>
            <person name="Chain P.S."/>
            <person name="Chertkov O."/>
            <person name="Coyne S.R."/>
            <person name="Daligault H.E."/>
            <person name="Davenport K.W."/>
            <person name="Erkkila T."/>
            <person name="Frey K.G."/>
            <person name="Gibbons H.S."/>
            <person name="Gu W."/>
            <person name="Jaissle J."/>
            <person name="Johnson S.L."/>
            <person name="Koroleva G.I."/>
            <person name="Ladner J.T."/>
            <person name="Lo C.-C."/>
            <person name="Minogue T.D."/>
            <person name="Munk C."/>
            <person name="Palacios G.F."/>
            <person name="Redden C.L."/>
            <person name="Rosenzweig C.N."/>
            <person name="Scholz M.B."/>
            <person name="Teshima H."/>
            <person name="Xu Y."/>
        </authorList>
    </citation>
    <scope>NUCLEOTIDE SEQUENCE [LARGE SCALE GENOMIC DNA]</scope>
    <source>
        <strain evidence="1 3">BHP</strain>
    </source>
</reference>
<dbReference type="Gene3D" id="3.40.50.1240">
    <property type="entry name" value="Phosphoglycerate mutase-like"/>
    <property type="match status" value="1"/>
</dbReference>
<dbReference type="EMBL" id="QVOD01000045">
    <property type="protein sequence ID" value="RFT63551.1"/>
    <property type="molecule type" value="Genomic_DNA"/>
</dbReference>
<dbReference type="Proteomes" id="UP000029389">
    <property type="component" value="Unassembled WGS sequence"/>
</dbReference>
<reference evidence="2 4" key="2">
    <citation type="submission" date="2018-08" db="EMBL/GenBank/DDBJ databases">
        <title>Bacillus clarus sp. nov. strain PS00077A.</title>
        <authorList>
            <person name="Mendez Acevedo M."/>
            <person name="Carroll L."/>
            <person name="Mukherjee M."/>
            <person name="Wiedmann M."/>
            <person name="Kovac J."/>
        </authorList>
    </citation>
    <scope>NUCLEOTIDE SEQUENCE [LARGE SCALE GENOMIC DNA]</scope>
    <source>
        <strain evidence="2 4">PS00077A</strain>
    </source>
</reference>
<keyword evidence="4" id="KW-1185">Reference proteome</keyword>
<comment type="caution">
    <text evidence="1">The sequence shown here is derived from an EMBL/GenBank/DDBJ whole genome shotgun (WGS) entry which is preliminary data.</text>
</comment>
<sequence>MRISFIRHGRLPSAIESMTVTSFHEWMEKCDTDKMRKEPNIPIETIEAIEAAKVIVSSDQRCAVQSAAELMDSLSFVQNTLFREAEVPSKFFAPKWLKCKLGAWMFIGRTLWITGYCKGVESYKEVRERAKQAANTLHGYALVYGHIVLVGHNYFNTMIGAELRAMGWSGPPIFHREPWGCTEYTFHEAMNGNVWNTNLT</sequence>
<dbReference type="STRING" id="1405.B7492_07410"/>